<reference evidence="2 3" key="1">
    <citation type="submission" date="2020-02" db="EMBL/GenBank/DDBJ databases">
        <authorList>
            <person name="Li X.-J."/>
            <person name="Han X.-M."/>
        </authorList>
    </citation>
    <scope>NUCLEOTIDE SEQUENCE [LARGE SCALE GENOMIC DNA]</scope>
    <source>
        <strain evidence="2 3">CCTCC AB 2017055</strain>
    </source>
</reference>
<dbReference type="Gene3D" id="2.60.40.420">
    <property type="entry name" value="Cupredoxins - blue copper proteins"/>
    <property type="match status" value="1"/>
</dbReference>
<protein>
    <recommendedName>
        <fullName evidence="4">EfeO-type cupredoxin-like domain-containing protein</fullName>
    </recommendedName>
</protein>
<sequence>MRRLGRPGRLVVAVLVCVLAGWTGSGCGAAQDEAPAAPSQQSSTPSSDIRIGLTEWSIHTGGAIARPGEVELVVTNAGGTVHDLVVEGEQGTWRTPMIEPGGRETLVIEAAAGEQLVLDCSVPGHHENGMHGTLDVAE</sequence>
<dbReference type="Proteomes" id="UP000475214">
    <property type="component" value="Unassembled WGS sequence"/>
</dbReference>
<evidence type="ECO:0000313" key="3">
    <source>
        <dbReference type="Proteomes" id="UP000475214"/>
    </source>
</evidence>
<evidence type="ECO:0000256" key="1">
    <source>
        <dbReference type="SAM" id="SignalP"/>
    </source>
</evidence>
<feature type="chain" id="PRO_5027061723" description="EfeO-type cupredoxin-like domain-containing protein" evidence="1">
    <location>
        <begin position="30"/>
        <end position="138"/>
    </location>
</feature>
<feature type="signal peptide" evidence="1">
    <location>
        <begin position="1"/>
        <end position="29"/>
    </location>
</feature>
<evidence type="ECO:0000313" key="2">
    <source>
        <dbReference type="EMBL" id="NEE02015.1"/>
    </source>
</evidence>
<accession>A0A6L9S9G0</accession>
<dbReference type="AlphaFoldDB" id="A0A6L9S9G0"/>
<dbReference type="InterPro" id="IPR008972">
    <property type="entry name" value="Cupredoxin"/>
</dbReference>
<proteinExistence type="predicted"/>
<keyword evidence="3" id="KW-1185">Reference proteome</keyword>
<dbReference type="PROSITE" id="PS51257">
    <property type="entry name" value="PROKAR_LIPOPROTEIN"/>
    <property type="match status" value="1"/>
</dbReference>
<name>A0A6L9S9G0_9ACTN</name>
<evidence type="ECO:0008006" key="4">
    <source>
        <dbReference type="Google" id="ProtNLM"/>
    </source>
</evidence>
<dbReference type="SUPFAM" id="SSF49503">
    <property type="entry name" value="Cupredoxins"/>
    <property type="match status" value="1"/>
</dbReference>
<dbReference type="EMBL" id="JAAGOA010000012">
    <property type="protein sequence ID" value="NEE02015.1"/>
    <property type="molecule type" value="Genomic_DNA"/>
</dbReference>
<organism evidence="2 3">
    <name type="scientific">Phytoactinopolyspora halotolerans</name>
    <dbReference type="NCBI Taxonomy" id="1981512"/>
    <lineage>
        <taxon>Bacteria</taxon>
        <taxon>Bacillati</taxon>
        <taxon>Actinomycetota</taxon>
        <taxon>Actinomycetes</taxon>
        <taxon>Jiangellales</taxon>
        <taxon>Jiangellaceae</taxon>
        <taxon>Phytoactinopolyspora</taxon>
    </lineage>
</organism>
<gene>
    <name evidence="2" type="ORF">G1H10_17715</name>
</gene>
<comment type="caution">
    <text evidence="2">The sequence shown here is derived from an EMBL/GenBank/DDBJ whole genome shotgun (WGS) entry which is preliminary data.</text>
</comment>
<keyword evidence="1" id="KW-0732">Signal</keyword>
<dbReference type="RefSeq" id="WP_163740190.1">
    <property type="nucleotide sequence ID" value="NZ_JAAGOA010000012.1"/>
</dbReference>